<keyword evidence="4" id="KW-1185">Reference proteome</keyword>
<sequence length="471" mass="47520">MVALPLKVGITPERASATAGDTLPLQVSVRNTSDVVEHYVFDLRGLPAGATVAVEPEITKLRPGETAPATIKLTLPSTPPPPAGEYVVGVLAQSRYRDEVSRCAELALTVPPTQQVAVRVQPEVFTGKRSAKYAVDLINEGNTPLRLSLTATDKENRVRSTFKPAFVTLAPGTSARTDLKVKASVPWSQEKIRALTIGATGDGAEGGTTATFVQRPRVASKLARVAGMVGAVAILAGAIVGGAYIMRERAADQAAANAAAASQAPVGANTPAPAPSPPAAPGGGASASGAAAAGASAGPSAGASGATAPGGAAPGPREVDLTTPANGIVPSDAFRDKGILLSGLPDQGGPAQCKDATGVAVGNADPAGKSLTAARPDAPTQCVDVPVQIRFLVPATQVAVQLVGGNNRRMEVHFRDLSTQIVGPAPGGELTISDDGKRQGIDYVVIRGLGADLTATKPPAALKGVKFTPSK</sequence>
<dbReference type="AlphaFoldDB" id="A0A8J3YFR6"/>
<keyword evidence="2" id="KW-0472">Membrane</keyword>
<dbReference type="PANTHER" id="PTHR48125">
    <property type="entry name" value="LP07818P1"/>
    <property type="match status" value="1"/>
</dbReference>
<evidence type="ECO:0000256" key="2">
    <source>
        <dbReference type="SAM" id="Phobius"/>
    </source>
</evidence>
<dbReference type="Gene3D" id="2.60.40.10">
    <property type="entry name" value="Immunoglobulins"/>
    <property type="match status" value="1"/>
</dbReference>
<dbReference type="Proteomes" id="UP000619260">
    <property type="component" value="Unassembled WGS sequence"/>
</dbReference>
<feature type="region of interest" description="Disordered" evidence="1">
    <location>
        <begin position="265"/>
        <end position="328"/>
    </location>
</feature>
<dbReference type="GO" id="GO:0005975">
    <property type="term" value="P:carbohydrate metabolic process"/>
    <property type="evidence" value="ECO:0007669"/>
    <property type="project" value="UniProtKB-ARBA"/>
</dbReference>
<evidence type="ECO:0008006" key="5">
    <source>
        <dbReference type="Google" id="ProtNLM"/>
    </source>
</evidence>
<reference evidence="3" key="1">
    <citation type="submission" date="2021-01" db="EMBL/GenBank/DDBJ databases">
        <title>Whole genome shotgun sequence of Virgisporangium aliadipatigenens NBRC 105644.</title>
        <authorList>
            <person name="Komaki H."/>
            <person name="Tamura T."/>
        </authorList>
    </citation>
    <scope>NUCLEOTIDE SEQUENCE</scope>
    <source>
        <strain evidence="3">NBRC 105644</strain>
    </source>
</reference>
<keyword evidence="2" id="KW-0812">Transmembrane</keyword>
<gene>
    <name evidence="3" type="ORF">Val02_00940</name>
</gene>
<organism evidence="3 4">
    <name type="scientific">Virgisporangium aliadipatigenens</name>
    <dbReference type="NCBI Taxonomy" id="741659"/>
    <lineage>
        <taxon>Bacteria</taxon>
        <taxon>Bacillati</taxon>
        <taxon>Actinomycetota</taxon>
        <taxon>Actinomycetes</taxon>
        <taxon>Micromonosporales</taxon>
        <taxon>Micromonosporaceae</taxon>
        <taxon>Virgisporangium</taxon>
    </lineage>
</organism>
<feature type="compositionally biased region" description="Low complexity" evidence="1">
    <location>
        <begin position="287"/>
        <end position="316"/>
    </location>
</feature>
<keyword evidence="2" id="KW-1133">Transmembrane helix</keyword>
<name>A0A8J3YFR6_9ACTN</name>
<dbReference type="PANTHER" id="PTHR48125:SF10">
    <property type="entry name" value="OS12G0136300 PROTEIN"/>
    <property type="match status" value="1"/>
</dbReference>
<evidence type="ECO:0000256" key="1">
    <source>
        <dbReference type="SAM" id="MobiDB-lite"/>
    </source>
</evidence>
<proteinExistence type="predicted"/>
<comment type="caution">
    <text evidence="3">The sequence shown here is derived from an EMBL/GenBank/DDBJ whole genome shotgun (WGS) entry which is preliminary data.</text>
</comment>
<evidence type="ECO:0000313" key="3">
    <source>
        <dbReference type="EMBL" id="GIJ43208.1"/>
    </source>
</evidence>
<dbReference type="EMBL" id="BOPF01000001">
    <property type="protein sequence ID" value="GIJ43208.1"/>
    <property type="molecule type" value="Genomic_DNA"/>
</dbReference>
<feature type="transmembrane region" description="Helical" evidence="2">
    <location>
        <begin position="225"/>
        <end position="246"/>
    </location>
</feature>
<evidence type="ECO:0000313" key="4">
    <source>
        <dbReference type="Proteomes" id="UP000619260"/>
    </source>
</evidence>
<protein>
    <recommendedName>
        <fullName evidence="5">Hydrolytic protein</fullName>
    </recommendedName>
</protein>
<dbReference type="RefSeq" id="WP_203896809.1">
    <property type="nucleotide sequence ID" value="NZ_BOPF01000001.1"/>
</dbReference>
<dbReference type="InterPro" id="IPR013783">
    <property type="entry name" value="Ig-like_fold"/>
</dbReference>
<accession>A0A8J3YFR6</accession>